<feature type="domain" description="Carrier" evidence="1">
    <location>
        <begin position="5"/>
        <end position="87"/>
    </location>
</feature>
<dbReference type="Gene3D" id="1.10.1200.10">
    <property type="entry name" value="ACP-like"/>
    <property type="match status" value="1"/>
</dbReference>
<reference evidence="2 3" key="1">
    <citation type="submission" date="2019-07" db="EMBL/GenBank/DDBJ databases">
        <title>Lysobacter weifangensis sp. nov., isolated from bensulfuron-methyl contaminated farmland soil.</title>
        <authorList>
            <person name="Zhao H."/>
        </authorList>
    </citation>
    <scope>NUCLEOTIDE SEQUENCE [LARGE SCALE GENOMIC DNA]</scope>
    <source>
        <strain evidence="2 3">CC-Bw-6</strain>
    </source>
</reference>
<proteinExistence type="predicted"/>
<accession>A0A516V6N0</accession>
<keyword evidence="3" id="KW-1185">Reference proteome</keyword>
<dbReference type="InterPro" id="IPR009081">
    <property type="entry name" value="PP-bd_ACP"/>
</dbReference>
<evidence type="ECO:0000259" key="1">
    <source>
        <dbReference type="PROSITE" id="PS50075"/>
    </source>
</evidence>
<dbReference type="AlphaFoldDB" id="A0A516V6N0"/>
<gene>
    <name evidence="2" type="ORF">FNZ56_09990</name>
</gene>
<dbReference type="NCBIfam" id="NF006617">
    <property type="entry name" value="PRK09184.1"/>
    <property type="match status" value="1"/>
</dbReference>
<dbReference type="PROSITE" id="PS50075">
    <property type="entry name" value="CARRIER"/>
    <property type="match status" value="1"/>
</dbReference>
<dbReference type="Proteomes" id="UP000315891">
    <property type="component" value="Chromosome"/>
</dbReference>
<name>A0A516V6N0_9GAMM</name>
<dbReference type="Pfam" id="PF00550">
    <property type="entry name" value="PP-binding"/>
    <property type="match status" value="1"/>
</dbReference>
<dbReference type="OrthoDB" id="9803943at2"/>
<protein>
    <submittedName>
        <fullName evidence="2">Acyl carrier protein</fullName>
    </submittedName>
</protein>
<sequence length="90" mass="9646">MSPQTDAERALAELLVESLNLEGVDPAGIDPEAPLFNAGLGLDSIDALELALAISQRHGFQLRSDNEDNRRAFASLRALSAYVEQHKTGG</sequence>
<dbReference type="SUPFAM" id="SSF47336">
    <property type="entry name" value="ACP-like"/>
    <property type="match status" value="1"/>
</dbReference>
<dbReference type="InterPro" id="IPR036736">
    <property type="entry name" value="ACP-like_sf"/>
</dbReference>
<dbReference type="RefSeq" id="WP_143879695.1">
    <property type="nucleotide sequence ID" value="NZ_BAABLZ010000001.1"/>
</dbReference>
<organism evidence="2 3">
    <name type="scientific">Pseudoluteimonas lycopersici</name>
    <dbReference type="NCBI Taxonomy" id="1324796"/>
    <lineage>
        <taxon>Bacteria</taxon>
        <taxon>Pseudomonadati</taxon>
        <taxon>Pseudomonadota</taxon>
        <taxon>Gammaproteobacteria</taxon>
        <taxon>Lysobacterales</taxon>
        <taxon>Lysobacteraceae</taxon>
        <taxon>Pseudoluteimonas</taxon>
    </lineage>
</organism>
<evidence type="ECO:0000313" key="3">
    <source>
        <dbReference type="Proteomes" id="UP000315891"/>
    </source>
</evidence>
<evidence type="ECO:0000313" key="2">
    <source>
        <dbReference type="EMBL" id="QDQ74186.1"/>
    </source>
</evidence>
<dbReference type="EMBL" id="CP041742">
    <property type="protein sequence ID" value="QDQ74186.1"/>
    <property type="molecule type" value="Genomic_DNA"/>
</dbReference>